<feature type="region of interest" description="Disordered" evidence="1">
    <location>
        <begin position="91"/>
        <end position="125"/>
    </location>
</feature>
<protein>
    <submittedName>
        <fullName evidence="2">Uncharacterized protein</fullName>
    </submittedName>
</protein>
<gene>
    <name evidence="2" type="ORF">ABVV53_05310</name>
</gene>
<comment type="caution">
    <text evidence="2">The sequence shown here is derived from an EMBL/GenBank/DDBJ whole genome shotgun (WGS) entry which is preliminary data.</text>
</comment>
<dbReference type="RefSeq" id="WP_353983333.1">
    <property type="nucleotide sequence ID" value="NZ_JBEWLY010000008.1"/>
</dbReference>
<evidence type="ECO:0000313" key="3">
    <source>
        <dbReference type="Proteomes" id="UP001548713"/>
    </source>
</evidence>
<feature type="compositionally biased region" description="Low complexity" evidence="1">
    <location>
        <begin position="26"/>
        <end position="47"/>
    </location>
</feature>
<dbReference type="Proteomes" id="UP001548713">
    <property type="component" value="Unassembled WGS sequence"/>
</dbReference>
<sequence>MNGYRYFAIGTILVALMVELFSPEDPSSGPPATASTANAASGSASSGMRIENTPAPVISADRPFPYAPPSQSNGDGYYLAVARTGIYVSKEEATARGREPRVPATPEAVRDMLEERRRRAGPPSP</sequence>
<feature type="compositionally biased region" description="Basic and acidic residues" evidence="1">
    <location>
        <begin position="108"/>
        <end position="117"/>
    </location>
</feature>
<feature type="region of interest" description="Disordered" evidence="1">
    <location>
        <begin position="24"/>
        <end position="71"/>
    </location>
</feature>
<proteinExistence type="predicted"/>
<evidence type="ECO:0000256" key="1">
    <source>
        <dbReference type="SAM" id="MobiDB-lite"/>
    </source>
</evidence>
<reference evidence="2 3" key="1">
    <citation type="submission" date="2024-07" db="EMBL/GenBank/DDBJ databases">
        <title>Novosphingobium kalidii RD2P27.</title>
        <authorList>
            <person name="Sun J.-Q."/>
        </authorList>
    </citation>
    <scope>NUCLEOTIDE SEQUENCE [LARGE SCALE GENOMIC DNA]</scope>
    <source>
        <strain evidence="2 3">RD2P27</strain>
    </source>
</reference>
<accession>A0ABV2CZ56</accession>
<keyword evidence="3" id="KW-1185">Reference proteome</keyword>
<organism evidence="2 3">
    <name type="scientific">Novosphingobium kalidii</name>
    <dbReference type="NCBI Taxonomy" id="3230299"/>
    <lineage>
        <taxon>Bacteria</taxon>
        <taxon>Pseudomonadati</taxon>
        <taxon>Pseudomonadota</taxon>
        <taxon>Alphaproteobacteria</taxon>
        <taxon>Sphingomonadales</taxon>
        <taxon>Sphingomonadaceae</taxon>
        <taxon>Novosphingobium</taxon>
    </lineage>
</organism>
<name>A0ABV2CZ56_9SPHN</name>
<evidence type="ECO:0000313" key="2">
    <source>
        <dbReference type="EMBL" id="MET1754880.1"/>
    </source>
</evidence>
<feature type="compositionally biased region" description="Basic and acidic residues" evidence="1">
    <location>
        <begin position="91"/>
        <end position="101"/>
    </location>
</feature>
<dbReference type="EMBL" id="JBEWLY010000008">
    <property type="protein sequence ID" value="MET1754880.1"/>
    <property type="molecule type" value="Genomic_DNA"/>
</dbReference>